<evidence type="ECO:0000313" key="1">
    <source>
        <dbReference type="EMBL" id="TDP38157.1"/>
    </source>
</evidence>
<organism evidence="1 2">
    <name type="scientific">Idiomarina aquatica</name>
    <dbReference type="NCBI Taxonomy" id="1327752"/>
    <lineage>
        <taxon>Bacteria</taxon>
        <taxon>Pseudomonadati</taxon>
        <taxon>Pseudomonadota</taxon>
        <taxon>Gammaproteobacteria</taxon>
        <taxon>Alteromonadales</taxon>
        <taxon>Idiomarinaceae</taxon>
        <taxon>Idiomarina</taxon>
    </lineage>
</organism>
<keyword evidence="2" id="KW-1185">Reference proteome</keyword>
<name>A0A4R6PJ70_9GAMM</name>
<sequence length="97" mass="10938">MAISLLTLSACGFPRAADDYLEKLESLAVKIEQLAQQPSVCQSQVNKIEYRYGHLAPGKNTYLEADFTPDESRQFHQLIERIEAANKKIIRKGNPDC</sequence>
<dbReference type="AlphaFoldDB" id="A0A4R6PJ70"/>
<comment type="caution">
    <text evidence="1">The sequence shown here is derived from an EMBL/GenBank/DDBJ whole genome shotgun (WGS) entry which is preliminary data.</text>
</comment>
<reference evidence="1 2" key="1">
    <citation type="submission" date="2019-03" db="EMBL/GenBank/DDBJ databases">
        <title>Freshwater and sediment microbial communities from various areas in North America, analyzing microbe dynamics in response to fracking.</title>
        <authorList>
            <person name="Lamendella R."/>
        </authorList>
    </citation>
    <scope>NUCLEOTIDE SEQUENCE [LARGE SCALE GENOMIC DNA]</scope>
    <source>
        <strain evidence="1 2">18_TX</strain>
    </source>
</reference>
<dbReference type="EMBL" id="SNXI01000005">
    <property type="protein sequence ID" value="TDP38157.1"/>
    <property type="molecule type" value="Genomic_DNA"/>
</dbReference>
<dbReference type="Proteomes" id="UP000295531">
    <property type="component" value="Unassembled WGS sequence"/>
</dbReference>
<accession>A0A4R6PJ70</accession>
<protein>
    <submittedName>
        <fullName evidence="1">Uncharacterized protein</fullName>
    </submittedName>
</protein>
<evidence type="ECO:0000313" key="2">
    <source>
        <dbReference type="Proteomes" id="UP000295531"/>
    </source>
</evidence>
<gene>
    <name evidence="1" type="ORF">DEU29_1058</name>
</gene>
<proteinExistence type="predicted"/>